<dbReference type="PANTHER" id="PTHR10259:SF11">
    <property type="entry name" value="THIOPURINE S-METHYLTRANSFERASE"/>
    <property type="match status" value="1"/>
</dbReference>
<comment type="subcellular location">
    <subcellularLocation>
        <location evidence="2 9">Cytoplasm</location>
    </subcellularLocation>
</comment>
<evidence type="ECO:0000313" key="10">
    <source>
        <dbReference type="EMBL" id="BCA96996.1"/>
    </source>
</evidence>
<evidence type="ECO:0000256" key="4">
    <source>
        <dbReference type="ARBA" id="ARBA00011905"/>
    </source>
</evidence>
<dbReference type="SUPFAM" id="SSF53335">
    <property type="entry name" value="S-adenosyl-L-methionine-dependent methyltransferases"/>
    <property type="match status" value="1"/>
</dbReference>
<dbReference type="PIRSF" id="PIRSF023956">
    <property type="entry name" value="Thiopurine_S-methyltransferase"/>
    <property type="match status" value="1"/>
</dbReference>
<dbReference type="GO" id="GO:0005737">
    <property type="term" value="C:cytoplasm"/>
    <property type="evidence" value="ECO:0007669"/>
    <property type="project" value="UniProtKB-SubCell"/>
</dbReference>
<dbReference type="GO" id="GO:0008119">
    <property type="term" value="F:thiopurine S-methyltransferase activity"/>
    <property type="evidence" value="ECO:0007669"/>
    <property type="project" value="UniProtKB-UniRule"/>
</dbReference>
<gene>
    <name evidence="9 10" type="primary">tpm</name>
    <name evidence="10" type="ORF">TUM19329_33570</name>
</gene>
<dbReference type="InterPro" id="IPR029063">
    <property type="entry name" value="SAM-dependent_MTases_sf"/>
</dbReference>
<evidence type="ECO:0000256" key="5">
    <source>
        <dbReference type="ARBA" id="ARBA00022490"/>
    </source>
</evidence>
<keyword evidence="5 9" id="KW-0963">Cytoplasm</keyword>
<evidence type="ECO:0000256" key="2">
    <source>
        <dbReference type="ARBA" id="ARBA00004496"/>
    </source>
</evidence>
<organism evidence="10 11">
    <name type="scientific">Legionella antarctica</name>
    <dbReference type="NCBI Taxonomy" id="2708020"/>
    <lineage>
        <taxon>Bacteria</taxon>
        <taxon>Pseudomonadati</taxon>
        <taxon>Pseudomonadota</taxon>
        <taxon>Gammaproteobacteria</taxon>
        <taxon>Legionellales</taxon>
        <taxon>Legionellaceae</taxon>
        <taxon>Legionella</taxon>
    </lineage>
</organism>
<feature type="binding site" evidence="9">
    <location>
        <position position="47"/>
    </location>
    <ligand>
        <name>S-adenosyl-L-methionine</name>
        <dbReference type="ChEBI" id="CHEBI:59789"/>
    </ligand>
</feature>
<dbReference type="EC" id="2.1.1.67" evidence="4 9"/>
<proteinExistence type="inferred from homology"/>
<dbReference type="GO" id="GO:0032259">
    <property type="term" value="P:methylation"/>
    <property type="evidence" value="ECO:0007669"/>
    <property type="project" value="UniProtKB-KW"/>
</dbReference>
<evidence type="ECO:0000256" key="3">
    <source>
        <dbReference type="ARBA" id="ARBA00008145"/>
    </source>
</evidence>
<dbReference type="Pfam" id="PF05724">
    <property type="entry name" value="TPMT"/>
    <property type="match status" value="1"/>
</dbReference>
<dbReference type="AlphaFoldDB" id="A0A6F8TAI8"/>
<dbReference type="KEGG" id="lant:TUM19329_33570"/>
<keyword evidence="11" id="KW-1185">Reference proteome</keyword>
<sequence length="222" mass="25716">MNKGQQFWADIWREGRTFFHKEEINRDLITYWPELHMVPGMRVLVPLCGKSLDMLWLSQQGFKVVGIELSEQAVIQFAAEHQLHFKKEKTGEIYHYYTDAISLWVGDIFALESSLIAPVDAIYDRAALIALPAKMRPDYVDRCLQWLKPRGAILLKTLSYNQEKLEGPPYSISGEDVSNLYKKQCSEIKCLKISERLQDPHDLLFQRGLKAIKDSVWCVRKA</sequence>
<dbReference type="Proteomes" id="UP000502894">
    <property type="component" value="Chromosome"/>
</dbReference>
<dbReference type="InterPro" id="IPR025835">
    <property type="entry name" value="Thiopurine_S-MeTrfase"/>
</dbReference>
<dbReference type="PANTHER" id="PTHR10259">
    <property type="entry name" value="THIOPURINE S-METHYLTRANSFERASE"/>
    <property type="match status" value="1"/>
</dbReference>
<protein>
    <recommendedName>
        <fullName evidence="4 9">Thiopurine S-methyltransferase</fullName>
        <ecNumber evidence="4 9">2.1.1.67</ecNumber>
    </recommendedName>
    <alternativeName>
        <fullName evidence="9">Thiopurine methyltransferase</fullName>
    </alternativeName>
</protein>
<dbReference type="EMBL" id="AP022839">
    <property type="protein sequence ID" value="BCA96996.1"/>
    <property type="molecule type" value="Genomic_DNA"/>
</dbReference>
<keyword evidence="8 9" id="KW-0949">S-adenosyl-L-methionine</keyword>
<keyword evidence="7 9" id="KW-0808">Transferase</keyword>
<dbReference type="FunFam" id="3.40.50.150:FF:000101">
    <property type="entry name" value="Thiopurine S-methyltransferase"/>
    <property type="match status" value="1"/>
</dbReference>
<dbReference type="HAMAP" id="MF_00812">
    <property type="entry name" value="Thiopur_methtran"/>
    <property type="match status" value="1"/>
</dbReference>
<dbReference type="NCBIfam" id="NF009732">
    <property type="entry name" value="PRK13255.1"/>
    <property type="match status" value="1"/>
</dbReference>
<comment type="catalytic activity">
    <reaction evidence="1 9">
        <text>S-adenosyl-L-methionine + a thiopurine = S-adenosyl-L-homocysteine + a thiopurine S-methylether.</text>
        <dbReference type="EC" id="2.1.1.67"/>
    </reaction>
</comment>
<evidence type="ECO:0000256" key="7">
    <source>
        <dbReference type="ARBA" id="ARBA00022679"/>
    </source>
</evidence>
<dbReference type="RefSeq" id="WP_173238216.1">
    <property type="nucleotide sequence ID" value="NZ_AP022839.1"/>
</dbReference>
<reference evidence="10" key="1">
    <citation type="journal article" date="2020" name="Microbiol. Resour. Announc.">
        <title>Complete Genome Sequence of Novel Psychrotolerant Legionella Strain TUM19329, Isolated from Antarctic Lake Sediment.</title>
        <authorList>
            <person name="Shimada S."/>
            <person name="Nakai R."/>
            <person name="Aoki K."/>
            <person name="Shimoeda N."/>
            <person name="Ohno G."/>
            <person name="Miyazaki Y."/>
            <person name="Kudoh S."/>
            <person name="Imura S."/>
            <person name="Watanabe K."/>
            <person name="Ishii Y."/>
            <person name="Tateda K."/>
        </authorList>
    </citation>
    <scope>NUCLEOTIDE SEQUENCE [LARGE SCALE GENOMIC DNA]</scope>
    <source>
        <strain evidence="10">TUM19329</strain>
    </source>
</reference>
<evidence type="ECO:0000313" key="11">
    <source>
        <dbReference type="Proteomes" id="UP000502894"/>
    </source>
</evidence>
<keyword evidence="6 9" id="KW-0489">Methyltransferase</keyword>
<feature type="binding site" evidence="9">
    <location>
        <position position="125"/>
    </location>
    <ligand>
        <name>S-adenosyl-L-methionine</name>
        <dbReference type="ChEBI" id="CHEBI:59789"/>
    </ligand>
</feature>
<comment type="similarity">
    <text evidence="3 9">Belongs to the class I-like SAM-binding methyltransferase superfamily. TPMT family.</text>
</comment>
<dbReference type="InterPro" id="IPR008854">
    <property type="entry name" value="TPMT"/>
</dbReference>
<dbReference type="InterPro" id="IPR022474">
    <property type="entry name" value="Thiopur_S-MeTfrase_Se/Te_detox"/>
</dbReference>
<evidence type="ECO:0000256" key="8">
    <source>
        <dbReference type="ARBA" id="ARBA00022691"/>
    </source>
</evidence>
<evidence type="ECO:0000256" key="1">
    <source>
        <dbReference type="ARBA" id="ARBA00000903"/>
    </source>
</evidence>
<name>A0A6F8TAI8_9GAMM</name>
<accession>A0A6F8TAI8</accession>
<evidence type="ECO:0000256" key="6">
    <source>
        <dbReference type="ARBA" id="ARBA00022603"/>
    </source>
</evidence>
<feature type="binding site" evidence="9">
    <location>
        <position position="68"/>
    </location>
    <ligand>
        <name>S-adenosyl-L-methionine</name>
        <dbReference type="ChEBI" id="CHEBI:59789"/>
    </ligand>
</feature>
<dbReference type="NCBIfam" id="TIGR03840">
    <property type="entry name" value="TMPT_Se_Te"/>
    <property type="match status" value="1"/>
</dbReference>
<dbReference type="Gene3D" id="3.40.50.150">
    <property type="entry name" value="Vaccinia Virus protein VP39"/>
    <property type="match status" value="1"/>
</dbReference>
<evidence type="ECO:0000256" key="9">
    <source>
        <dbReference type="HAMAP-Rule" id="MF_00812"/>
    </source>
</evidence>
<feature type="binding site" evidence="9">
    <location>
        <position position="12"/>
    </location>
    <ligand>
        <name>S-adenosyl-L-methionine</name>
        <dbReference type="ChEBI" id="CHEBI:59789"/>
    </ligand>
</feature>
<dbReference type="PROSITE" id="PS51585">
    <property type="entry name" value="SAM_MT_TPMT"/>
    <property type="match status" value="1"/>
</dbReference>
<dbReference type="GO" id="GO:0010038">
    <property type="term" value="P:response to metal ion"/>
    <property type="evidence" value="ECO:0007669"/>
    <property type="project" value="InterPro"/>
</dbReference>